<dbReference type="AlphaFoldDB" id="A0A182IX82"/>
<dbReference type="VEuPathDB" id="VectorBase:AATE007226"/>
<sequence length="203" mass="22608">MAVLVFLLVIATYVGYSIAKNPVPSRFEYITTQGEKLEVSATGLELCLVTVSSSFSSGDLSLGDVVQSHLLQFSAFPRVFMSAVSTSPTIPRCSLYLMVVSTATSEEIYEQWMRVASSPNWNRTAIFIVSINDESARANVQNVFRAFKSLGIQDGVVLVPQLWHNLAYPLISEFKDRILPKDMIAGNDWKHVRDTSNVRDSHQ</sequence>
<proteinExistence type="predicted"/>
<protein>
    <submittedName>
        <fullName evidence="1">Uncharacterized protein</fullName>
    </submittedName>
</protein>
<dbReference type="EnsemblMetazoa" id="AATE007226-RA">
    <property type="protein sequence ID" value="AATE007226-PA.1"/>
    <property type="gene ID" value="AATE007226"/>
</dbReference>
<evidence type="ECO:0000313" key="1">
    <source>
        <dbReference type="EnsemblMetazoa" id="AATE007226-PA.1"/>
    </source>
</evidence>
<organism evidence="1">
    <name type="scientific">Anopheles atroparvus</name>
    <name type="common">European mosquito</name>
    <dbReference type="NCBI Taxonomy" id="41427"/>
    <lineage>
        <taxon>Eukaryota</taxon>
        <taxon>Metazoa</taxon>
        <taxon>Ecdysozoa</taxon>
        <taxon>Arthropoda</taxon>
        <taxon>Hexapoda</taxon>
        <taxon>Insecta</taxon>
        <taxon>Pterygota</taxon>
        <taxon>Neoptera</taxon>
        <taxon>Endopterygota</taxon>
        <taxon>Diptera</taxon>
        <taxon>Nematocera</taxon>
        <taxon>Culicoidea</taxon>
        <taxon>Culicidae</taxon>
        <taxon>Anophelinae</taxon>
        <taxon>Anopheles</taxon>
    </lineage>
</organism>
<accession>A0A182IX82</accession>
<dbReference type="STRING" id="41427.A0A182IX82"/>
<dbReference type="EMBL" id="AXCP01009180">
    <property type="status" value="NOT_ANNOTATED_CDS"/>
    <property type="molecule type" value="Genomic_DNA"/>
</dbReference>
<name>A0A182IX82_ANOAO</name>
<reference evidence="1" key="1">
    <citation type="submission" date="2022-08" db="UniProtKB">
        <authorList>
            <consortium name="EnsemblMetazoa"/>
        </authorList>
    </citation>
    <scope>IDENTIFICATION</scope>
    <source>
        <strain evidence="1">EBRO</strain>
    </source>
</reference>